<evidence type="ECO:0000313" key="15">
    <source>
        <dbReference type="Proteomes" id="UP000305546"/>
    </source>
</evidence>
<evidence type="ECO:0000256" key="9">
    <source>
        <dbReference type="ARBA" id="ARBA00029829"/>
    </source>
</evidence>
<evidence type="ECO:0000256" key="1">
    <source>
        <dbReference type="ARBA" id="ARBA00004167"/>
    </source>
</evidence>
<dbReference type="AlphaFoldDB" id="A0A5C4LSJ0"/>
<comment type="caution">
    <text evidence="14">The sequence shown here is derived from an EMBL/GenBank/DDBJ whole genome shotgun (WGS) entry which is preliminary data.</text>
</comment>
<evidence type="ECO:0000256" key="2">
    <source>
        <dbReference type="ARBA" id="ARBA00004236"/>
    </source>
</evidence>
<dbReference type="GO" id="GO:0016989">
    <property type="term" value="F:sigma factor antagonist activity"/>
    <property type="evidence" value="ECO:0007669"/>
    <property type="project" value="TreeGrafter"/>
</dbReference>
<gene>
    <name evidence="14" type="ORF">FG385_30695</name>
</gene>
<feature type="transmembrane region" description="Helical" evidence="11">
    <location>
        <begin position="95"/>
        <end position="119"/>
    </location>
</feature>
<keyword evidence="8" id="KW-0804">Transcription</keyword>
<dbReference type="Pfam" id="PF10099">
    <property type="entry name" value="RskA_C"/>
    <property type="match status" value="1"/>
</dbReference>
<keyword evidence="6" id="KW-0805">Transcription regulation</keyword>
<keyword evidence="5 11" id="KW-1133">Transmembrane helix</keyword>
<proteinExistence type="predicted"/>
<keyword evidence="4 11" id="KW-0812">Transmembrane</keyword>
<accession>A0A5C4LSJ0</accession>
<keyword evidence="15" id="KW-1185">Reference proteome</keyword>
<evidence type="ECO:0000256" key="6">
    <source>
        <dbReference type="ARBA" id="ARBA00023015"/>
    </source>
</evidence>
<evidence type="ECO:0000259" key="13">
    <source>
        <dbReference type="Pfam" id="PF22618"/>
    </source>
</evidence>
<protein>
    <recommendedName>
        <fullName evidence="10">Regulator of SigK</fullName>
    </recommendedName>
    <alternativeName>
        <fullName evidence="9">Sigma-K anti-sigma factor RskA</fullName>
    </alternativeName>
</protein>
<reference evidence="14 15" key="1">
    <citation type="submission" date="2019-06" db="EMBL/GenBank/DDBJ databases">
        <title>Amycolatopsis alkalitolerans sp. nov., isolated from Gastrodia elata Blume.</title>
        <authorList>
            <person name="Narsing Rao M.P."/>
            <person name="Li W.J."/>
        </authorList>
    </citation>
    <scope>NUCLEOTIDE SEQUENCE [LARGE SCALE GENOMIC DNA]</scope>
    <source>
        <strain evidence="14 15">SYSUP0005</strain>
    </source>
</reference>
<feature type="domain" description="Anti-sigma-K factor RskA N-terminal" evidence="13">
    <location>
        <begin position="9"/>
        <end position="48"/>
    </location>
</feature>
<name>A0A5C4LSJ0_9PSEU</name>
<evidence type="ECO:0000256" key="4">
    <source>
        <dbReference type="ARBA" id="ARBA00022692"/>
    </source>
</evidence>
<dbReference type="InterPro" id="IPR018764">
    <property type="entry name" value="RskA_C"/>
</dbReference>
<dbReference type="Gene3D" id="1.10.10.1320">
    <property type="entry name" value="Anti-sigma factor, zinc-finger domain"/>
    <property type="match status" value="1"/>
</dbReference>
<evidence type="ECO:0000256" key="5">
    <source>
        <dbReference type="ARBA" id="ARBA00022989"/>
    </source>
</evidence>
<dbReference type="PANTHER" id="PTHR37461:SF1">
    <property type="entry name" value="ANTI-SIGMA-K FACTOR RSKA"/>
    <property type="match status" value="1"/>
</dbReference>
<dbReference type="InterPro" id="IPR051474">
    <property type="entry name" value="Anti-sigma-K/W_factor"/>
</dbReference>
<evidence type="ECO:0000256" key="11">
    <source>
        <dbReference type="SAM" id="Phobius"/>
    </source>
</evidence>
<dbReference type="InterPro" id="IPR053877">
    <property type="entry name" value="RskA_N"/>
</dbReference>
<evidence type="ECO:0000313" key="14">
    <source>
        <dbReference type="EMBL" id="TNC20587.1"/>
    </source>
</evidence>
<keyword evidence="3" id="KW-1003">Cell membrane</keyword>
<comment type="subcellular location">
    <subcellularLocation>
        <location evidence="2">Cell membrane</location>
    </subcellularLocation>
    <subcellularLocation>
        <location evidence="1">Membrane</location>
        <topology evidence="1">Single-pass membrane protein</topology>
    </subcellularLocation>
</comment>
<dbReference type="RefSeq" id="WP_139100294.1">
    <property type="nucleotide sequence ID" value="NZ_VDFW01000042.1"/>
</dbReference>
<evidence type="ECO:0000256" key="8">
    <source>
        <dbReference type="ARBA" id="ARBA00023163"/>
    </source>
</evidence>
<organism evidence="14 15">
    <name type="scientific">Amycolatopsis alkalitolerans</name>
    <dbReference type="NCBI Taxonomy" id="2547244"/>
    <lineage>
        <taxon>Bacteria</taxon>
        <taxon>Bacillati</taxon>
        <taxon>Actinomycetota</taxon>
        <taxon>Actinomycetes</taxon>
        <taxon>Pseudonocardiales</taxon>
        <taxon>Pseudonocardiaceae</taxon>
        <taxon>Amycolatopsis</taxon>
    </lineage>
</organism>
<feature type="domain" description="Anti-sigma K factor RskA C-terminal" evidence="12">
    <location>
        <begin position="105"/>
        <end position="243"/>
    </location>
</feature>
<dbReference type="GO" id="GO:0006417">
    <property type="term" value="P:regulation of translation"/>
    <property type="evidence" value="ECO:0007669"/>
    <property type="project" value="TreeGrafter"/>
</dbReference>
<evidence type="ECO:0000259" key="12">
    <source>
        <dbReference type="Pfam" id="PF10099"/>
    </source>
</evidence>
<dbReference type="PANTHER" id="PTHR37461">
    <property type="entry name" value="ANTI-SIGMA-K FACTOR RSKA"/>
    <property type="match status" value="1"/>
</dbReference>
<evidence type="ECO:0000256" key="10">
    <source>
        <dbReference type="ARBA" id="ARBA00030803"/>
    </source>
</evidence>
<dbReference type="Proteomes" id="UP000305546">
    <property type="component" value="Unassembled WGS sequence"/>
</dbReference>
<dbReference type="GO" id="GO:0005886">
    <property type="term" value="C:plasma membrane"/>
    <property type="evidence" value="ECO:0007669"/>
    <property type="project" value="UniProtKB-SubCell"/>
</dbReference>
<dbReference type="EMBL" id="VDFW01000042">
    <property type="protein sequence ID" value="TNC20587.1"/>
    <property type="molecule type" value="Genomic_DNA"/>
</dbReference>
<sequence>MTTPDVHLLTGAYAVDALDEFERRQFERHLAECPECTQEVAELRATAARLGLAVSEEPPTEWKNQVLTRIAQVRQDPPRTPGTGPRERERDARTLALRLVSAAAAVAIAAAATLGVVAVRSQHQLDSAHGDLTQVQAQQSAVADLLSAPDLRIVPAQNGKGSVLISQRLNRGMVLLSGMPDQSATSTYQAWAIAGGVPRSLGLLGPGGTSATPLVFDGLQGVQRIAMTVEPAGGSVQPTTTPVASFAV</sequence>
<dbReference type="Pfam" id="PF22618">
    <property type="entry name" value="RskA_N"/>
    <property type="match status" value="1"/>
</dbReference>
<evidence type="ECO:0000256" key="7">
    <source>
        <dbReference type="ARBA" id="ARBA00023136"/>
    </source>
</evidence>
<dbReference type="InterPro" id="IPR041916">
    <property type="entry name" value="Anti_sigma_zinc_sf"/>
</dbReference>
<evidence type="ECO:0000256" key="3">
    <source>
        <dbReference type="ARBA" id="ARBA00022475"/>
    </source>
</evidence>
<dbReference type="OrthoDB" id="153510at2"/>
<keyword evidence="7 11" id="KW-0472">Membrane</keyword>